<dbReference type="PANTHER" id="PTHR46156:SF1">
    <property type="entry name" value="ZINC FINGER CCCH DOMAIN-CONTAINING PROTEIN 3"/>
    <property type="match status" value="1"/>
</dbReference>
<organism evidence="8 9">
    <name type="scientific">Dictyostelium discoideum</name>
    <name type="common">Social amoeba</name>
    <dbReference type="NCBI Taxonomy" id="44689"/>
    <lineage>
        <taxon>Eukaryota</taxon>
        <taxon>Amoebozoa</taxon>
        <taxon>Evosea</taxon>
        <taxon>Eumycetozoa</taxon>
        <taxon>Dictyostelia</taxon>
        <taxon>Dictyosteliales</taxon>
        <taxon>Dictyosteliaceae</taxon>
        <taxon>Dictyostelium</taxon>
    </lineage>
</organism>
<feature type="zinc finger region" description="C3H1-type" evidence="4">
    <location>
        <begin position="359"/>
        <end position="387"/>
    </location>
</feature>
<dbReference type="HOGENOM" id="CLU_447206_0_0_1"/>
<evidence type="ECO:0000313" key="9">
    <source>
        <dbReference type="Proteomes" id="UP000002195"/>
    </source>
</evidence>
<gene>
    <name evidence="8" type="ORF">DDB_G0279181</name>
</gene>
<dbReference type="GO" id="GO:0008270">
    <property type="term" value="F:zinc ion binding"/>
    <property type="evidence" value="ECO:0007669"/>
    <property type="project" value="UniProtKB-KW"/>
</dbReference>
<accession>Q54X64</accession>
<evidence type="ECO:0000256" key="2">
    <source>
        <dbReference type="ARBA" id="ARBA00022771"/>
    </source>
</evidence>
<name>Q54X64_DICDI</name>
<dbReference type="InterPro" id="IPR036855">
    <property type="entry name" value="Znf_CCCH_sf"/>
</dbReference>
<dbReference type="PaxDb" id="44689-DDB0218155"/>
<dbReference type="OMA" id="VECKLRH"/>
<dbReference type="AlphaFoldDB" id="Q54X64"/>
<feature type="domain" description="C3H1-type" evidence="7">
    <location>
        <begin position="413"/>
        <end position="439"/>
    </location>
</feature>
<dbReference type="PANTHER" id="PTHR46156">
    <property type="entry name" value="CCCH ZINGC FINGER"/>
    <property type="match status" value="1"/>
</dbReference>
<feature type="zinc finger region" description="C3H1-type" evidence="4">
    <location>
        <begin position="440"/>
        <end position="467"/>
    </location>
</feature>
<feature type="compositionally biased region" description="Low complexity" evidence="6">
    <location>
        <begin position="474"/>
        <end position="496"/>
    </location>
</feature>
<evidence type="ECO:0000259" key="7">
    <source>
        <dbReference type="PROSITE" id="PS50103"/>
    </source>
</evidence>
<feature type="compositionally biased region" description="Low complexity" evidence="6">
    <location>
        <begin position="504"/>
        <end position="520"/>
    </location>
</feature>
<keyword evidence="3 4" id="KW-0862">Zinc</keyword>
<dbReference type="InParanoid" id="Q54X64"/>
<proteinExistence type="predicted"/>
<evidence type="ECO:0000256" key="6">
    <source>
        <dbReference type="SAM" id="MobiDB-lite"/>
    </source>
</evidence>
<keyword evidence="2 4" id="KW-0863">Zinc-finger</keyword>
<dbReference type="SUPFAM" id="SSF90229">
    <property type="entry name" value="CCCH zinc finger"/>
    <property type="match status" value="1"/>
</dbReference>
<keyword evidence="1 4" id="KW-0479">Metal-binding</keyword>
<dbReference type="Proteomes" id="UP000002195">
    <property type="component" value="Unassembled WGS sequence"/>
</dbReference>
<evidence type="ECO:0000256" key="4">
    <source>
        <dbReference type="PROSITE-ProRule" id="PRU00723"/>
    </source>
</evidence>
<feature type="region of interest" description="Disordered" evidence="6">
    <location>
        <begin position="469"/>
        <end position="521"/>
    </location>
</feature>
<dbReference type="dictyBase" id="DDB_G0279181"/>
<protein>
    <recommendedName>
        <fullName evidence="7">C3H1-type domain-containing protein</fullName>
    </recommendedName>
</protein>
<keyword evidence="9" id="KW-1185">Reference proteome</keyword>
<feature type="domain" description="C3H1-type" evidence="7">
    <location>
        <begin position="440"/>
        <end position="467"/>
    </location>
</feature>
<reference evidence="8 9" key="1">
    <citation type="journal article" date="2005" name="Nature">
        <title>The genome of the social amoeba Dictyostelium discoideum.</title>
        <authorList>
            <consortium name="The Dictyostelium discoideum Sequencing Consortium"/>
            <person name="Eichinger L."/>
            <person name="Pachebat J.A."/>
            <person name="Glockner G."/>
            <person name="Rajandream M.A."/>
            <person name="Sucgang R."/>
            <person name="Berriman M."/>
            <person name="Song J."/>
            <person name="Olsen R."/>
            <person name="Szafranski K."/>
            <person name="Xu Q."/>
            <person name="Tunggal B."/>
            <person name="Kummerfeld S."/>
            <person name="Madera M."/>
            <person name="Konfortov B.A."/>
            <person name="Rivero F."/>
            <person name="Bankier A.T."/>
            <person name="Lehmann R."/>
            <person name="Hamlin N."/>
            <person name="Davies R."/>
            <person name="Gaudet P."/>
            <person name="Fey P."/>
            <person name="Pilcher K."/>
            <person name="Chen G."/>
            <person name="Saunders D."/>
            <person name="Sodergren E."/>
            <person name="Davis P."/>
            <person name="Kerhornou A."/>
            <person name="Nie X."/>
            <person name="Hall N."/>
            <person name="Anjard C."/>
            <person name="Hemphill L."/>
            <person name="Bason N."/>
            <person name="Farbrother P."/>
            <person name="Desany B."/>
            <person name="Just E."/>
            <person name="Morio T."/>
            <person name="Rost R."/>
            <person name="Churcher C."/>
            <person name="Cooper J."/>
            <person name="Haydock S."/>
            <person name="van Driessche N."/>
            <person name="Cronin A."/>
            <person name="Goodhead I."/>
            <person name="Muzny D."/>
            <person name="Mourier T."/>
            <person name="Pain A."/>
            <person name="Lu M."/>
            <person name="Harper D."/>
            <person name="Lindsay R."/>
            <person name="Hauser H."/>
            <person name="James K."/>
            <person name="Quiles M."/>
            <person name="Madan Babu M."/>
            <person name="Saito T."/>
            <person name="Buchrieser C."/>
            <person name="Wardroper A."/>
            <person name="Felder M."/>
            <person name="Thangavelu M."/>
            <person name="Johnson D."/>
            <person name="Knights A."/>
            <person name="Loulseged H."/>
            <person name="Mungall K."/>
            <person name="Oliver K."/>
            <person name="Price C."/>
            <person name="Quail M.A."/>
            <person name="Urushihara H."/>
            <person name="Hernandez J."/>
            <person name="Rabbinowitsch E."/>
            <person name="Steffen D."/>
            <person name="Sanders M."/>
            <person name="Ma J."/>
            <person name="Kohara Y."/>
            <person name="Sharp S."/>
            <person name="Simmonds M."/>
            <person name="Spiegler S."/>
            <person name="Tivey A."/>
            <person name="Sugano S."/>
            <person name="White B."/>
            <person name="Walker D."/>
            <person name="Woodward J."/>
            <person name="Winckler T."/>
            <person name="Tanaka Y."/>
            <person name="Shaulsky G."/>
            <person name="Schleicher M."/>
            <person name="Weinstock G."/>
            <person name="Rosenthal A."/>
            <person name="Cox E.C."/>
            <person name="Chisholm R.L."/>
            <person name="Gibbs R."/>
            <person name="Loomis W.F."/>
            <person name="Platzer M."/>
            <person name="Kay R.R."/>
            <person name="Williams J."/>
            <person name="Dear P.H."/>
            <person name="Noegel A.A."/>
            <person name="Barrell B."/>
            <person name="Kuspa A."/>
        </authorList>
    </citation>
    <scope>NUCLEOTIDE SEQUENCE [LARGE SCALE GENOMIC DNA]</scope>
    <source>
        <strain evidence="8 9">AX4</strain>
    </source>
</reference>
<dbReference type="GO" id="GO:0005634">
    <property type="term" value="C:nucleus"/>
    <property type="evidence" value="ECO:0000318"/>
    <property type="project" value="GO_Central"/>
</dbReference>
<evidence type="ECO:0000256" key="3">
    <source>
        <dbReference type="ARBA" id="ARBA00022833"/>
    </source>
</evidence>
<dbReference type="GeneID" id="8621908"/>
<dbReference type="SMART" id="SM00356">
    <property type="entry name" value="ZnF_C3H1"/>
    <property type="match status" value="4"/>
</dbReference>
<feature type="region of interest" description="Disordered" evidence="6">
    <location>
        <begin position="540"/>
        <end position="570"/>
    </location>
</feature>
<evidence type="ECO:0000313" key="8">
    <source>
        <dbReference type="EMBL" id="EAL67859.1"/>
    </source>
</evidence>
<sequence>METNEIELQKRISHLKNLINSHKQQQQQLQQQPPQQQISIQQPIKPIFNKLPPNHLKTQQYKPTPTFNKKIIQKPVNKTVNYNLIPQTSPTFKQTPPVEPLVNTIQPITAITTTKVITTPTKTNNVIFSGYKPKESLNKINAVKPPPPLSSQLKSSNVIFSGFKPPSFKTQNKLFTSRSTTIGSNKYYPSPSSPSSRIFLKAPMITPKRLTFKPTASAIALKVKRQQILKNKLLALKKIKQNKPLQSNKVMKAPSTISPKVIDSIFIKKGNSLVRKKLDDNYITIGNKLIRSNTATTTAAATTTINIPISHSKLSIVPKPIVRRPIIKPPLLINNKMKISEKIKEAINKKKLEVSEKKKKKKQYCLFFNRFGKCNNGNDCRYEHEPKRVRICPKFIAGNCDDPDCKLQHSLDLDLMPICHLFLNRMCTNDNCPYLHVNLSKDTEVCPDFISGYCPKGSKCELKHTYTKKEKSNDNNIDNNNNNNNNTTNTNNNNKKNNGEDDNNNNNNNNNNNFDNSDYNKTQDSFFDDMHKFYELDNVSKYDDDNNDNNNDIDKNNNNDDDNDENDHDNYHKKDIYEINTPNKMEDIHSFMPVQELLLVTIPIRMLITTH</sequence>
<dbReference type="Gene3D" id="4.10.1000.10">
    <property type="entry name" value="Zinc finger, CCCH-type"/>
    <property type="match status" value="2"/>
</dbReference>
<feature type="coiled-coil region" evidence="5">
    <location>
        <begin position="5"/>
        <end position="32"/>
    </location>
</feature>
<feature type="zinc finger region" description="C3H1-type" evidence="4">
    <location>
        <begin position="413"/>
        <end position="439"/>
    </location>
</feature>
<dbReference type="InterPro" id="IPR000571">
    <property type="entry name" value="Znf_CCCH"/>
</dbReference>
<dbReference type="KEGG" id="ddi:DDB_G0279181"/>
<dbReference type="eggNOG" id="KOG1492">
    <property type="taxonomic scope" value="Eukaryota"/>
</dbReference>
<dbReference type="VEuPathDB" id="AmoebaDB:DDB_G0279181"/>
<dbReference type="EMBL" id="AAFI02000029">
    <property type="protein sequence ID" value="EAL67859.1"/>
    <property type="molecule type" value="Genomic_DNA"/>
</dbReference>
<dbReference type="PROSITE" id="PS50103">
    <property type="entry name" value="ZF_C3H1"/>
    <property type="match status" value="3"/>
</dbReference>
<keyword evidence="5" id="KW-0175">Coiled coil</keyword>
<evidence type="ECO:0000256" key="1">
    <source>
        <dbReference type="ARBA" id="ARBA00022723"/>
    </source>
</evidence>
<evidence type="ECO:0000256" key="5">
    <source>
        <dbReference type="SAM" id="Coils"/>
    </source>
</evidence>
<dbReference type="RefSeq" id="XP_641831.1">
    <property type="nucleotide sequence ID" value="XM_636739.1"/>
</dbReference>
<comment type="caution">
    <text evidence="8">The sequence shown here is derived from an EMBL/GenBank/DDBJ whole genome shotgun (WGS) entry which is preliminary data.</text>
</comment>
<feature type="domain" description="C3H1-type" evidence="7">
    <location>
        <begin position="359"/>
        <end position="387"/>
    </location>
</feature>
<dbReference type="STRING" id="44689.Q54X64"/>
<dbReference type="FunCoup" id="Q54X64">
    <property type="interactions" value="140"/>
</dbReference>